<evidence type="ECO:0000259" key="2">
    <source>
        <dbReference type="SMART" id="SM00507"/>
    </source>
</evidence>
<keyword evidence="4" id="KW-1185">Reference proteome</keyword>
<evidence type="ECO:0000313" key="4">
    <source>
        <dbReference type="Proteomes" id="UP001500596"/>
    </source>
</evidence>
<dbReference type="Pfam" id="PF01844">
    <property type="entry name" value="HNH"/>
    <property type="match status" value="1"/>
</dbReference>
<name>A0ABN2G8F5_9MICO</name>
<gene>
    <name evidence="3" type="ORF">GCM10009807_09060</name>
</gene>
<sequence length="445" mass="48077">MYSNTVVGFTDSQTDMLRSLRDQVAAFDQAIAAAEAARVRVLAQAADLVDDVLTGVSARERQADMVLRTVASEIAVATHVSDRSLQRQIGEAAMLVGDYPATLSAWEDGRITRGHVRAVQDAGSILPPENRREFDAAAADLCTSDTAGRVASRLRVLAEQVHPISVQERHDAANATRCVKVIRGTEGMSTLMMPIPSLLADAVYDRLTQQARVIVDTRVTPPAGSDDADLAVITTDTRTMDQIRADLAVDMLLTAQPGADPTRDDDGAGTLGAIRAKVQIVVPVLSLIGSSSEPATLVGTGPIDPDTARHLAAGTRSPWERILTHPITGTVLHTDTYQRTAQIDRQLRARDQHCRFPGCRVPAIRCEVDHTIDHARGGPTDTGNLAHLCQRHHSMKQFTPWRVRQLPGGVLEWISPTGTVYLDMPTTYPPAVTFAPTDDTSDAPF</sequence>
<proteinExistence type="inferred from homology"/>
<dbReference type="InterPro" id="IPR003615">
    <property type="entry name" value="HNH_nuc"/>
</dbReference>
<comment type="similarity">
    <text evidence="1">Belongs to the Rv1128c/1148c/1588c/1702c/1945/3466 family.</text>
</comment>
<dbReference type="InterPro" id="IPR002711">
    <property type="entry name" value="HNH"/>
</dbReference>
<evidence type="ECO:0000256" key="1">
    <source>
        <dbReference type="ARBA" id="ARBA00023450"/>
    </source>
</evidence>
<dbReference type="Proteomes" id="UP001500596">
    <property type="component" value="Unassembled WGS sequence"/>
</dbReference>
<evidence type="ECO:0000313" key="3">
    <source>
        <dbReference type="EMBL" id="GAA1667080.1"/>
    </source>
</evidence>
<dbReference type="CDD" id="cd00085">
    <property type="entry name" value="HNHc"/>
    <property type="match status" value="1"/>
</dbReference>
<dbReference type="Pfam" id="PF02720">
    <property type="entry name" value="DUF222"/>
    <property type="match status" value="1"/>
</dbReference>
<dbReference type="InterPro" id="IPR003870">
    <property type="entry name" value="DUF222"/>
</dbReference>
<reference evidence="3 4" key="1">
    <citation type="journal article" date="2019" name="Int. J. Syst. Evol. Microbiol.">
        <title>The Global Catalogue of Microorganisms (GCM) 10K type strain sequencing project: providing services to taxonomists for standard genome sequencing and annotation.</title>
        <authorList>
            <consortium name="The Broad Institute Genomics Platform"/>
            <consortium name="The Broad Institute Genome Sequencing Center for Infectious Disease"/>
            <person name="Wu L."/>
            <person name="Ma J."/>
        </authorList>
    </citation>
    <scope>NUCLEOTIDE SEQUENCE [LARGE SCALE GENOMIC DNA]</scope>
    <source>
        <strain evidence="3 4">JCM 15575</strain>
    </source>
</reference>
<feature type="domain" description="HNH nuclease" evidence="2">
    <location>
        <begin position="342"/>
        <end position="394"/>
    </location>
</feature>
<organism evidence="3 4">
    <name type="scientific">Microbacterium lacus</name>
    <dbReference type="NCBI Taxonomy" id="415217"/>
    <lineage>
        <taxon>Bacteria</taxon>
        <taxon>Bacillati</taxon>
        <taxon>Actinomycetota</taxon>
        <taxon>Actinomycetes</taxon>
        <taxon>Micrococcales</taxon>
        <taxon>Microbacteriaceae</taxon>
        <taxon>Microbacterium</taxon>
    </lineage>
</organism>
<dbReference type="SMART" id="SM00507">
    <property type="entry name" value="HNHc"/>
    <property type="match status" value="1"/>
</dbReference>
<dbReference type="Gene3D" id="1.10.30.50">
    <property type="match status" value="1"/>
</dbReference>
<dbReference type="EMBL" id="BAAAPK010000001">
    <property type="protein sequence ID" value="GAA1667080.1"/>
    <property type="molecule type" value="Genomic_DNA"/>
</dbReference>
<accession>A0ABN2G8F5</accession>
<comment type="caution">
    <text evidence="3">The sequence shown here is derived from an EMBL/GenBank/DDBJ whole genome shotgun (WGS) entry which is preliminary data.</text>
</comment>
<dbReference type="RefSeq" id="WP_344052044.1">
    <property type="nucleotide sequence ID" value="NZ_BAAAPK010000001.1"/>
</dbReference>
<protein>
    <recommendedName>
        <fullName evidence="2">HNH nuclease domain-containing protein</fullName>
    </recommendedName>
</protein>